<dbReference type="InterPro" id="IPR001731">
    <property type="entry name" value="ALAD"/>
</dbReference>
<evidence type="ECO:0000256" key="4">
    <source>
        <dbReference type="ARBA" id="ARBA00023133"/>
    </source>
</evidence>
<comment type="function">
    <text evidence="7">Catalyzes an early step in the biosynthesis of tetrapyrroles. Binds two molecules of 5-aminolevulinate per subunit, each at a distinct site, and catalyzes their condensation to form porphobilinogen.</text>
</comment>
<dbReference type="GO" id="GO:0004655">
    <property type="term" value="F:porphobilinogen synthase activity"/>
    <property type="evidence" value="ECO:0007669"/>
    <property type="project" value="UniProtKB-EC"/>
</dbReference>
<evidence type="ECO:0000313" key="11">
    <source>
        <dbReference type="EMBL" id="KAK2704406.1"/>
    </source>
</evidence>
<evidence type="ECO:0000256" key="7">
    <source>
        <dbReference type="ARBA" id="ARBA00025628"/>
    </source>
</evidence>
<keyword evidence="6" id="KW-0627">Porphyrin biosynthesis</keyword>
<sequence>MILKCEERDVPECKDEILSMPGVFRYGYENIVEALRPIVEAGLKSVLLFGVLSHLQKDECATHCDSDFNPVIKSVKLLRKEYPHLIVACDVCLCAYTQHGHCGILRGDGSIDNEKSINRLATQSLAYARADVKDEERVGRLNLSTTDKNTDEVLKMVLINRQINAREVAKDLNKLIGHCHSIFSMI</sequence>
<dbReference type="SMART" id="SM01004">
    <property type="entry name" value="ALAD"/>
    <property type="match status" value="1"/>
</dbReference>
<evidence type="ECO:0000256" key="1">
    <source>
        <dbReference type="ARBA" id="ARBA00004694"/>
    </source>
</evidence>
<comment type="pathway">
    <text evidence="1">Porphyrin-containing compound metabolism; protoporphyrin-IX biosynthesis; coproporphyrinogen-III from 5-aminolevulinate: step 1/4.</text>
</comment>
<gene>
    <name evidence="11" type="ORF">QYM36_016710</name>
</gene>
<comment type="similarity">
    <text evidence="2">Belongs to the ALAD family.</text>
</comment>
<dbReference type="EC" id="4.2.1.24" evidence="3"/>
<accession>A0AA88HBG8</accession>
<comment type="subunit">
    <text evidence="8">Homooctamer; active form. Homohexamer; low activity form.</text>
</comment>
<protein>
    <recommendedName>
        <fullName evidence="3">porphobilinogen synthase</fullName>
        <ecNumber evidence="3">4.2.1.24</ecNumber>
    </recommendedName>
    <alternativeName>
        <fullName evidence="9">Porphobilinogen synthase</fullName>
    </alternativeName>
</protein>
<dbReference type="GO" id="GO:0006783">
    <property type="term" value="P:heme biosynthetic process"/>
    <property type="evidence" value="ECO:0007669"/>
    <property type="project" value="UniProtKB-KW"/>
</dbReference>
<dbReference type="AlphaFoldDB" id="A0AA88HBG8"/>
<evidence type="ECO:0000256" key="3">
    <source>
        <dbReference type="ARBA" id="ARBA00012053"/>
    </source>
</evidence>
<proteinExistence type="inferred from homology"/>
<evidence type="ECO:0000256" key="10">
    <source>
        <dbReference type="ARBA" id="ARBA00047651"/>
    </source>
</evidence>
<dbReference type="SUPFAM" id="SSF51569">
    <property type="entry name" value="Aldolase"/>
    <property type="match status" value="1"/>
</dbReference>
<dbReference type="GO" id="GO:0005829">
    <property type="term" value="C:cytosol"/>
    <property type="evidence" value="ECO:0007669"/>
    <property type="project" value="TreeGrafter"/>
</dbReference>
<name>A0AA88HBG8_ARTSF</name>
<evidence type="ECO:0000256" key="2">
    <source>
        <dbReference type="ARBA" id="ARBA00008055"/>
    </source>
</evidence>
<reference evidence="11" key="1">
    <citation type="submission" date="2023-07" db="EMBL/GenBank/DDBJ databases">
        <title>Chromosome-level genome assembly of Artemia franciscana.</title>
        <authorList>
            <person name="Jo E."/>
        </authorList>
    </citation>
    <scope>NUCLEOTIDE SEQUENCE</scope>
    <source>
        <tissue evidence="11">Whole body</tissue>
    </source>
</reference>
<keyword evidence="4" id="KW-0350">Heme biosynthesis</keyword>
<comment type="catalytic activity">
    <reaction evidence="10">
        <text>2 5-aminolevulinate = porphobilinogen + 2 H2O + H(+)</text>
        <dbReference type="Rhea" id="RHEA:24064"/>
        <dbReference type="ChEBI" id="CHEBI:15377"/>
        <dbReference type="ChEBI" id="CHEBI:15378"/>
        <dbReference type="ChEBI" id="CHEBI:58126"/>
        <dbReference type="ChEBI" id="CHEBI:356416"/>
        <dbReference type="EC" id="4.2.1.24"/>
    </reaction>
</comment>
<dbReference type="Pfam" id="PF00490">
    <property type="entry name" value="ALAD"/>
    <property type="match status" value="1"/>
</dbReference>
<dbReference type="GO" id="GO:0008270">
    <property type="term" value="F:zinc ion binding"/>
    <property type="evidence" value="ECO:0007669"/>
    <property type="project" value="TreeGrafter"/>
</dbReference>
<keyword evidence="12" id="KW-1185">Reference proteome</keyword>
<dbReference type="Proteomes" id="UP001187531">
    <property type="component" value="Unassembled WGS sequence"/>
</dbReference>
<evidence type="ECO:0000313" key="12">
    <source>
        <dbReference type="Proteomes" id="UP001187531"/>
    </source>
</evidence>
<dbReference type="PANTHER" id="PTHR11458:SF0">
    <property type="entry name" value="DELTA-AMINOLEVULINIC ACID DEHYDRATASE"/>
    <property type="match status" value="1"/>
</dbReference>
<dbReference type="EMBL" id="JAVRJZ010000021">
    <property type="protein sequence ID" value="KAK2704406.1"/>
    <property type="molecule type" value="Genomic_DNA"/>
</dbReference>
<comment type="caution">
    <text evidence="11">The sequence shown here is derived from an EMBL/GenBank/DDBJ whole genome shotgun (WGS) entry which is preliminary data.</text>
</comment>
<evidence type="ECO:0000256" key="9">
    <source>
        <dbReference type="ARBA" id="ARBA00032837"/>
    </source>
</evidence>
<dbReference type="PANTHER" id="PTHR11458">
    <property type="entry name" value="DELTA-AMINOLEVULINIC ACID DEHYDRATASE"/>
    <property type="match status" value="1"/>
</dbReference>
<organism evidence="11 12">
    <name type="scientific">Artemia franciscana</name>
    <name type="common">Brine shrimp</name>
    <name type="synonym">Artemia sanfranciscana</name>
    <dbReference type="NCBI Taxonomy" id="6661"/>
    <lineage>
        <taxon>Eukaryota</taxon>
        <taxon>Metazoa</taxon>
        <taxon>Ecdysozoa</taxon>
        <taxon>Arthropoda</taxon>
        <taxon>Crustacea</taxon>
        <taxon>Branchiopoda</taxon>
        <taxon>Anostraca</taxon>
        <taxon>Artemiidae</taxon>
        <taxon>Artemia</taxon>
    </lineage>
</organism>
<evidence type="ECO:0000256" key="8">
    <source>
        <dbReference type="ARBA" id="ARBA00025861"/>
    </source>
</evidence>
<evidence type="ECO:0000256" key="5">
    <source>
        <dbReference type="ARBA" id="ARBA00023239"/>
    </source>
</evidence>
<keyword evidence="5" id="KW-0456">Lyase</keyword>
<dbReference type="InterPro" id="IPR013785">
    <property type="entry name" value="Aldolase_TIM"/>
</dbReference>
<dbReference type="Gene3D" id="3.20.20.70">
    <property type="entry name" value="Aldolase class I"/>
    <property type="match status" value="1"/>
</dbReference>
<evidence type="ECO:0000256" key="6">
    <source>
        <dbReference type="ARBA" id="ARBA00023244"/>
    </source>
</evidence>